<dbReference type="PATRIC" id="fig|455434.6.peg.639"/>
<sequence length="58" mass="6438">MRAVLTRTQFLFSLYRGSDHTVCQADASTHRMAVVCIRHCHLCGSVGCARGKCVLAWL</sequence>
<accession>A0A0H3BIV1</accession>
<dbReference type="KEGG" id="tpp:TPASS_0645"/>
<reference evidence="1 2" key="1">
    <citation type="journal article" date="2008" name="BMC Microbiol.">
        <title>Complete genome sequence of Treponema pallidum ssp. pallidum strain SS14 determined with oligonucleotide arrays.</title>
        <authorList>
            <person name="Matejkova P."/>
            <person name="Strouhal M."/>
            <person name="Smajs D."/>
            <person name="Norris S.J."/>
            <person name="Palzkill T."/>
            <person name="Petrosino J.F."/>
            <person name="Sodergren E."/>
            <person name="Norton J.E."/>
            <person name="Singh J."/>
            <person name="Richmond T.A."/>
            <person name="Molla M.N."/>
            <person name="Albert T.J."/>
            <person name="Weinstock G.M."/>
        </authorList>
    </citation>
    <scope>NUCLEOTIDE SEQUENCE [LARGE SCALE GENOMIC DNA]</scope>
    <source>
        <strain evidence="1 2">SS14</strain>
    </source>
</reference>
<organism evidence="1 2">
    <name type="scientific">Treponema pallidum subsp. pallidum (strain SS14)</name>
    <dbReference type="NCBI Taxonomy" id="455434"/>
    <lineage>
        <taxon>Bacteria</taxon>
        <taxon>Pseudomonadati</taxon>
        <taxon>Spirochaetota</taxon>
        <taxon>Spirochaetia</taxon>
        <taxon>Spirochaetales</taxon>
        <taxon>Treponemataceae</taxon>
        <taxon>Treponema</taxon>
    </lineage>
</organism>
<dbReference type="EMBL" id="CP000805">
    <property type="protein sequence ID" value="ACD71063.1"/>
    <property type="molecule type" value="Genomic_DNA"/>
</dbReference>
<dbReference type="Proteomes" id="UP000001202">
    <property type="component" value="Chromosome"/>
</dbReference>
<name>A0A0H3BIV1_TREPS</name>
<dbReference type="AlphaFoldDB" id="A0A0H3BIV1"/>
<proteinExistence type="predicted"/>
<protein>
    <submittedName>
        <fullName evidence="1">Uncharacterized protein</fullName>
    </submittedName>
</protein>
<gene>
    <name evidence="1" type="ordered locus">TPASS_0645</name>
</gene>
<evidence type="ECO:0000313" key="2">
    <source>
        <dbReference type="Proteomes" id="UP000001202"/>
    </source>
</evidence>
<evidence type="ECO:0000313" key="1">
    <source>
        <dbReference type="EMBL" id="ACD71063.1"/>
    </source>
</evidence>